<gene>
    <name evidence="1" type="ORF">G4L40_04900</name>
</gene>
<accession>A0ABX0ICX7</accession>
<keyword evidence="2" id="KW-1185">Reference proteome</keyword>
<proteinExistence type="predicted"/>
<dbReference type="Proteomes" id="UP000761423">
    <property type="component" value="Unassembled WGS sequence"/>
</dbReference>
<protein>
    <recommendedName>
        <fullName evidence="3">Lipocalin-like domain-containing protein</fullName>
    </recommendedName>
</protein>
<evidence type="ECO:0000313" key="2">
    <source>
        <dbReference type="Proteomes" id="UP000761423"/>
    </source>
</evidence>
<evidence type="ECO:0000313" key="1">
    <source>
        <dbReference type="EMBL" id="NHM04040.1"/>
    </source>
</evidence>
<reference evidence="1 2" key="1">
    <citation type="submission" date="2020-02" db="EMBL/GenBank/DDBJ databases">
        <authorList>
            <person name="Chen W.-M."/>
        </authorList>
    </citation>
    <scope>NUCLEOTIDE SEQUENCE [LARGE SCALE GENOMIC DNA]</scope>
    <source>
        <strain evidence="1 2">TWA-26</strain>
    </source>
</reference>
<dbReference type="RefSeq" id="WP_166236044.1">
    <property type="nucleotide sequence ID" value="NZ_JAAJBV010000003.1"/>
</dbReference>
<comment type="caution">
    <text evidence="1">The sequence shown here is derived from an EMBL/GenBank/DDBJ whole genome shotgun (WGS) entry which is preliminary data.</text>
</comment>
<sequence length="164" mass="19390">MKNTILLITIFTICIFELNAQSIKKSDLKKTKWFANNENFYKSDTISLIQILKFNSENVKTNETYLKLQQNNNENITELNFKSSGNLTVEDLHVKDWTVSKIVGKWKWKFDSKNQILNLYFNRKLRHSFRIDSQKKDSLICKSENNNKNESIVNLLILKLIRIN</sequence>
<dbReference type="EMBL" id="JAAJBV010000003">
    <property type="protein sequence ID" value="NHM04040.1"/>
    <property type="molecule type" value="Genomic_DNA"/>
</dbReference>
<evidence type="ECO:0008006" key="3">
    <source>
        <dbReference type="Google" id="ProtNLM"/>
    </source>
</evidence>
<name>A0ABX0ICX7_9FLAO</name>
<organism evidence="1 2">
    <name type="scientific">Flavobacterium celericrescens</name>
    <dbReference type="NCBI Taxonomy" id="2709780"/>
    <lineage>
        <taxon>Bacteria</taxon>
        <taxon>Pseudomonadati</taxon>
        <taxon>Bacteroidota</taxon>
        <taxon>Flavobacteriia</taxon>
        <taxon>Flavobacteriales</taxon>
        <taxon>Flavobacteriaceae</taxon>
        <taxon>Flavobacterium</taxon>
    </lineage>
</organism>